<organism evidence="2 3">
    <name type="scientific">Podospora appendiculata</name>
    <dbReference type="NCBI Taxonomy" id="314037"/>
    <lineage>
        <taxon>Eukaryota</taxon>
        <taxon>Fungi</taxon>
        <taxon>Dikarya</taxon>
        <taxon>Ascomycota</taxon>
        <taxon>Pezizomycotina</taxon>
        <taxon>Sordariomycetes</taxon>
        <taxon>Sordariomycetidae</taxon>
        <taxon>Sordariales</taxon>
        <taxon>Podosporaceae</taxon>
        <taxon>Podospora</taxon>
    </lineage>
</organism>
<reference evidence="2" key="2">
    <citation type="submission" date="2023-06" db="EMBL/GenBank/DDBJ databases">
        <authorList>
            <consortium name="Lawrence Berkeley National Laboratory"/>
            <person name="Haridas S."/>
            <person name="Hensen N."/>
            <person name="Bonometti L."/>
            <person name="Westerberg I."/>
            <person name="Brannstrom I.O."/>
            <person name="Guillou S."/>
            <person name="Cros-Aarteil S."/>
            <person name="Calhoun S."/>
            <person name="Kuo A."/>
            <person name="Mondo S."/>
            <person name="Pangilinan J."/>
            <person name="Riley R."/>
            <person name="Labutti K."/>
            <person name="Andreopoulos B."/>
            <person name="Lipzen A."/>
            <person name="Chen C."/>
            <person name="Yanf M."/>
            <person name="Daum C."/>
            <person name="Ng V."/>
            <person name="Clum A."/>
            <person name="Steindorff A."/>
            <person name="Ohm R."/>
            <person name="Martin F."/>
            <person name="Silar P."/>
            <person name="Natvig D."/>
            <person name="Lalanne C."/>
            <person name="Gautier V."/>
            <person name="Ament-Velasquez S.L."/>
            <person name="Kruys A."/>
            <person name="Hutchinson M.I."/>
            <person name="Powell A.J."/>
            <person name="Barry K."/>
            <person name="Miller A.N."/>
            <person name="Grigoriev I.V."/>
            <person name="Debuchy R."/>
            <person name="Gladieux P."/>
            <person name="Thoren M.H."/>
            <person name="Johannesson H."/>
        </authorList>
    </citation>
    <scope>NUCLEOTIDE SEQUENCE</scope>
    <source>
        <strain evidence="2">CBS 314.62</strain>
    </source>
</reference>
<evidence type="ECO:0000313" key="3">
    <source>
        <dbReference type="Proteomes" id="UP001270362"/>
    </source>
</evidence>
<feature type="compositionally biased region" description="Acidic residues" evidence="1">
    <location>
        <begin position="78"/>
        <end position="102"/>
    </location>
</feature>
<reference evidence="2" key="1">
    <citation type="journal article" date="2023" name="Mol. Phylogenet. Evol.">
        <title>Genome-scale phylogeny and comparative genomics of the fungal order Sordariales.</title>
        <authorList>
            <person name="Hensen N."/>
            <person name="Bonometti L."/>
            <person name="Westerberg I."/>
            <person name="Brannstrom I.O."/>
            <person name="Guillou S."/>
            <person name="Cros-Aarteil S."/>
            <person name="Calhoun S."/>
            <person name="Haridas S."/>
            <person name="Kuo A."/>
            <person name="Mondo S."/>
            <person name="Pangilinan J."/>
            <person name="Riley R."/>
            <person name="LaButti K."/>
            <person name="Andreopoulos B."/>
            <person name="Lipzen A."/>
            <person name="Chen C."/>
            <person name="Yan M."/>
            <person name="Daum C."/>
            <person name="Ng V."/>
            <person name="Clum A."/>
            <person name="Steindorff A."/>
            <person name="Ohm R.A."/>
            <person name="Martin F."/>
            <person name="Silar P."/>
            <person name="Natvig D.O."/>
            <person name="Lalanne C."/>
            <person name="Gautier V."/>
            <person name="Ament-Velasquez S.L."/>
            <person name="Kruys A."/>
            <person name="Hutchinson M.I."/>
            <person name="Powell A.J."/>
            <person name="Barry K."/>
            <person name="Miller A.N."/>
            <person name="Grigoriev I.V."/>
            <person name="Debuchy R."/>
            <person name="Gladieux P."/>
            <person name="Hiltunen Thoren M."/>
            <person name="Johannesson H."/>
        </authorList>
    </citation>
    <scope>NUCLEOTIDE SEQUENCE</scope>
    <source>
        <strain evidence="2">CBS 314.62</strain>
    </source>
</reference>
<proteinExistence type="predicted"/>
<accession>A0AAE0X8E9</accession>
<feature type="compositionally biased region" description="Acidic residues" evidence="1">
    <location>
        <begin position="148"/>
        <end position="191"/>
    </location>
</feature>
<feature type="region of interest" description="Disordered" evidence="1">
    <location>
        <begin position="78"/>
        <end position="224"/>
    </location>
</feature>
<name>A0AAE0X8E9_9PEZI</name>
<sequence>MTFCFGWGALRLAPCSTSSCPARVAVDRSGSRPQSFPLRRKWKLLLGCDCYMYIARSGSRYLRWPAEYRLRYRYISDEEDEDELDDEEDEDFDEEGDEEGEEEVKPVTDKAPPKKKLKTASVPAEVAPQKNGQNGHNGHNGKLAAPVEDQDGEGEGEGEEEEEEEDFDDDDDDADVPDDEEQGDEENEEDELPTKAVKISAAPAAPAAKVNGHALAVDDDDEED</sequence>
<evidence type="ECO:0000256" key="1">
    <source>
        <dbReference type="SAM" id="MobiDB-lite"/>
    </source>
</evidence>
<feature type="compositionally biased region" description="Low complexity" evidence="1">
    <location>
        <begin position="129"/>
        <end position="142"/>
    </location>
</feature>
<dbReference type="Proteomes" id="UP001270362">
    <property type="component" value="Unassembled WGS sequence"/>
</dbReference>
<protein>
    <submittedName>
        <fullName evidence="2">Uncharacterized protein</fullName>
    </submittedName>
</protein>
<dbReference type="EMBL" id="JAULSO010000002">
    <property type="protein sequence ID" value="KAK3687569.1"/>
    <property type="molecule type" value="Genomic_DNA"/>
</dbReference>
<comment type="caution">
    <text evidence="2">The sequence shown here is derived from an EMBL/GenBank/DDBJ whole genome shotgun (WGS) entry which is preliminary data.</text>
</comment>
<gene>
    <name evidence="2" type="ORF">B0T22DRAFT_132409</name>
</gene>
<dbReference type="AlphaFoldDB" id="A0AAE0X8E9"/>
<feature type="compositionally biased region" description="Basic and acidic residues" evidence="1">
    <location>
        <begin position="103"/>
        <end position="112"/>
    </location>
</feature>
<evidence type="ECO:0000313" key="2">
    <source>
        <dbReference type="EMBL" id="KAK3687569.1"/>
    </source>
</evidence>
<keyword evidence="3" id="KW-1185">Reference proteome</keyword>